<dbReference type="Proteomes" id="UP000663671">
    <property type="component" value="Chromosome 1"/>
</dbReference>
<organism evidence="3 4">
    <name type="scientific">Ajellomyces capsulatus</name>
    <name type="common">Darling's disease fungus</name>
    <name type="synonym">Histoplasma capsulatum</name>
    <dbReference type="NCBI Taxonomy" id="5037"/>
    <lineage>
        <taxon>Eukaryota</taxon>
        <taxon>Fungi</taxon>
        <taxon>Dikarya</taxon>
        <taxon>Ascomycota</taxon>
        <taxon>Pezizomycotina</taxon>
        <taxon>Eurotiomycetes</taxon>
        <taxon>Eurotiomycetidae</taxon>
        <taxon>Onygenales</taxon>
        <taxon>Ajellomycetaceae</taxon>
        <taxon>Histoplasma</taxon>
    </lineage>
</organism>
<proteinExistence type="predicted"/>
<evidence type="ECO:0000256" key="1">
    <source>
        <dbReference type="SAM" id="MobiDB-lite"/>
    </source>
</evidence>
<reference evidence="3" key="1">
    <citation type="submission" date="2021-01" db="EMBL/GenBank/DDBJ databases">
        <title>Chromosome-level genome assembly of a human fungal pathogen reveals clustering of transcriptionally co-regulated genes.</title>
        <authorList>
            <person name="Voorhies M."/>
            <person name="Cohen S."/>
            <person name="Shea T.P."/>
            <person name="Petrus S."/>
            <person name="Munoz J.F."/>
            <person name="Poplawski S."/>
            <person name="Goldman W.E."/>
            <person name="Michael T."/>
            <person name="Cuomo C.A."/>
            <person name="Sil A."/>
            <person name="Beyhan S."/>
        </authorList>
    </citation>
    <scope>NUCLEOTIDE SEQUENCE</scope>
    <source>
        <strain evidence="3">WU24</strain>
    </source>
</reference>
<keyword evidence="2" id="KW-0732">Signal</keyword>
<gene>
    <name evidence="3" type="ORF">I7I51_00438</name>
</gene>
<sequence length="126" mass="13284">MSGWAGAIASKLLVGSFEAALSQVHRSVIPSPSFILCSPMPASAINNPSSRPILYRCTTSSTTTATNVTSTVIDPIPIRIPIPKLQPTYQNPPVHSAACPPRYRRSPGKALFPLQSTPAATAEADT</sequence>
<evidence type="ECO:0000256" key="2">
    <source>
        <dbReference type="SAM" id="SignalP"/>
    </source>
</evidence>
<feature type="signal peptide" evidence="2">
    <location>
        <begin position="1"/>
        <end position="19"/>
    </location>
</feature>
<dbReference type="VEuPathDB" id="FungiDB:I7I51_00438"/>
<evidence type="ECO:0000313" key="3">
    <source>
        <dbReference type="EMBL" id="QSS63380.1"/>
    </source>
</evidence>
<dbReference type="AlphaFoldDB" id="A0A8A1MDX4"/>
<feature type="region of interest" description="Disordered" evidence="1">
    <location>
        <begin position="89"/>
        <end position="126"/>
    </location>
</feature>
<protein>
    <submittedName>
        <fullName evidence="3">Uncharacterized protein</fullName>
    </submittedName>
</protein>
<evidence type="ECO:0000313" key="4">
    <source>
        <dbReference type="Proteomes" id="UP000663671"/>
    </source>
</evidence>
<accession>A0A8A1MDX4</accession>
<dbReference type="EMBL" id="CP069114">
    <property type="protein sequence ID" value="QSS63380.1"/>
    <property type="molecule type" value="Genomic_DNA"/>
</dbReference>
<feature type="chain" id="PRO_5034335186" evidence="2">
    <location>
        <begin position="20"/>
        <end position="126"/>
    </location>
</feature>
<name>A0A8A1MDX4_AJECA</name>